<reference evidence="2 3" key="1">
    <citation type="submission" date="2016-07" db="EMBL/GenBank/DDBJ databases">
        <title>Pervasive Adenine N6-methylation of Active Genes in Fungi.</title>
        <authorList>
            <consortium name="DOE Joint Genome Institute"/>
            <person name="Mondo S.J."/>
            <person name="Dannebaum R.O."/>
            <person name="Kuo R.C."/>
            <person name="Labutti K."/>
            <person name="Haridas S."/>
            <person name="Kuo A."/>
            <person name="Salamov A."/>
            <person name="Ahrendt S.R."/>
            <person name="Lipzen A."/>
            <person name="Sullivan W."/>
            <person name="Andreopoulos W.B."/>
            <person name="Clum A."/>
            <person name="Lindquist E."/>
            <person name="Daum C."/>
            <person name="Ramamoorthy G.K."/>
            <person name="Gryganskyi A."/>
            <person name="Culley D."/>
            <person name="Magnuson J.K."/>
            <person name="James T.Y."/>
            <person name="O'Malley M.A."/>
            <person name="Stajich J.E."/>
            <person name="Spatafora J.W."/>
            <person name="Visel A."/>
            <person name="Grigoriev I.V."/>
        </authorList>
    </citation>
    <scope>NUCLEOTIDE SEQUENCE [LARGE SCALE GENOMIC DNA]</scope>
    <source>
        <strain evidence="2 3">NRRL 2496</strain>
    </source>
</reference>
<dbReference type="STRING" id="13706.A0A1X2HHP4"/>
<feature type="transmembrane region" description="Helical" evidence="1">
    <location>
        <begin position="12"/>
        <end position="32"/>
    </location>
</feature>
<keyword evidence="3" id="KW-1185">Reference proteome</keyword>
<gene>
    <name evidence="2" type="ORF">BCR43DRAFT_487724</name>
</gene>
<dbReference type="AlphaFoldDB" id="A0A1X2HHP4"/>
<keyword evidence="1" id="KW-1133">Transmembrane helix</keyword>
<dbReference type="EMBL" id="MCGN01000003">
    <property type="protein sequence ID" value="ORY98549.1"/>
    <property type="molecule type" value="Genomic_DNA"/>
</dbReference>
<evidence type="ECO:0000313" key="2">
    <source>
        <dbReference type="EMBL" id="ORY98549.1"/>
    </source>
</evidence>
<sequence length="128" mass="14536">MQKRGLVNVFNIFYWIMAIVCLIVTLAIWIFFLVKRTDIQNACTEYLNQSEQIDSSYGLKASASDACESTMKAFLIGGGFAVMIGNLISIYFACVIHAYANRLKSGFQHQQLRDLEDFPQPYNKASLY</sequence>
<comment type="caution">
    <text evidence="2">The sequence shown here is derived from an EMBL/GenBank/DDBJ whole genome shotgun (WGS) entry which is preliminary data.</text>
</comment>
<name>A0A1X2HHP4_SYNRA</name>
<accession>A0A1X2HHP4</accession>
<keyword evidence="1" id="KW-0812">Transmembrane</keyword>
<protein>
    <submittedName>
        <fullName evidence="2">Uncharacterized protein</fullName>
    </submittedName>
</protein>
<proteinExistence type="predicted"/>
<evidence type="ECO:0000313" key="3">
    <source>
        <dbReference type="Proteomes" id="UP000242180"/>
    </source>
</evidence>
<organism evidence="2 3">
    <name type="scientific">Syncephalastrum racemosum</name>
    <name type="common">Filamentous fungus</name>
    <dbReference type="NCBI Taxonomy" id="13706"/>
    <lineage>
        <taxon>Eukaryota</taxon>
        <taxon>Fungi</taxon>
        <taxon>Fungi incertae sedis</taxon>
        <taxon>Mucoromycota</taxon>
        <taxon>Mucoromycotina</taxon>
        <taxon>Mucoromycetes</taxon>
        <taxon>Mucorales</taxon>
        <taxon>Syncephalastraceae</taxon>
        <taxon>Syncephalastrum</taxon>
    </lineage>
</organism>
<keyword evidence="1" id="KW-0472">Membrane</keyword>
<dbReference type="Proteomes" id="UP000242180">
    <property type="component" value="Unassembled WGS sequence"/>
</dbReference>
<feature type="transmembrane region" description="Helical" evidence="1">
    <location>
        <begin position="74"/>
        <end position="100"/>
    </location>
</feature>
<dbReference type="OrthoDB" id="3239304at2759"/>
<evidence type="ECO:0000256" key="1">
    <source>
        <dbReference type="SAM" id="Phobius"/>
    </source>
</evidence>
<dbReference type="InParanoid" id="A0A1X2HHP4"/>